<feature type="transmembrane region" description="Helical" evidence="9">
    <location>
        <begin position="214"/>
        <end position="236"/>
    </location>
</feature>
<keyword evidence="2" id="KW-0813">Transport</keyword>
<feature type="transmembrane region" description="Helical" evidence="9">
    <location>
        <begin position="327"/>
        <end position="348"/>
    </location>
</feature>
<keyword evidence="5 9" id="KW-0812">Transmembrane</keyword>
<organism evidence="11 12">
    <name type="scientific">Natrinema salifodinae</name>
    <dbReference type="NCBI Taxonomy" id="1202768"/>
    <lineage>
        <taxon>Archaea</taxon>
        <taxon>Methanobacteriati</taxon>
        <taxon>Methanobacteriota</taxon>
        <taxon>Stenosarchaea group</taxon>
        <taxon>Halobacteria</taxon>
        <taxon>Halobacteriales</taxon>
        <taxon>Natrialbaceae</taxon>
        <taxon>Natrinema</taxon>
    </lineage>
</organism>
<proteinExistence type="predicted"/>
<dbReference type="GO" id="GO:0015297">
    <property type="term" value="F:antiporter activity"/>
    <property type="evidence" value="ECO:0007669"/>
    <property type="project" value="UniProtKB-KW"/>
</dbReference>
<comment type="subcellular location">
    <subcellularLocation>
        <location evidence="1">Cell membrane</location>
        <topology evidence="1">Multi-pass membrane protein</topology>
    </subcellularLocation>
</comment>
<keyword evidence="3" id="KW-0050">Antiport</keyword>
<evidence type="ECO:0000256" key="9">
    <source>
        <dbReference type="SAM" id="Phobius"/>
    </source>
</evidence>
<feature type="transmembrane region" description="Helical" evidence="9">
    <location>
        <begin position="180"/>
        <end position="202"/>
    </location>
</feature>
<feature type="transmembrane region" description="Helical" evidence="9">
    <location>
        <begin position="36"/>
        <end position="55"/>
    </location>
</feature>
<keyword evidence="12" id="KW-1185">Reference proteome</keyword>
<evidence type="ECO:0000259" key="10">
    <source>
        <dbReference type="Pfam" id="PF00999"/>
    </source>
</evidence>
<dbReference type="AlphaFoldDB" id="A0A1I0MH70"/>
<feature type="domain" description="Cation/H+ exchanger transmembrane" evidence="10">
    <location>
        <begin position="32"/>
        <end position="413"/>
    </location>
</feature>
<feature type="transmembrane region" description="Helical" evidence="9">
    <location>
        <begin position="360"/>
        <end position="376"/>
    </location>
</feature>
<keyword evidence="7" id="KW-0406">Ion transport</keyword>
<dbReference type="InterPro" id="IPR006153">
    <property type="entry name" value="Cation/H_exchanger_TM"/>
</dbReference>
<dbReference type="GO" id="GO:0005886">
    <property type="term" value="C:plasma membrane"/>
    <property type="evidence" value="ECO:0007669"/>
    <property type="project" value="UniProtKB-SubCell"/>
</dbReference>
<gene>
    <name evidence="11" type="ORF">SAMN05216285_0907</name>
</gene>
<feature type="transmembrane region" description="Helical" evidence="9">
    <location>
        <begin position="302"/>
        <end position="321"/>
    </location>
</feature>
<keyword evidence="4" id="KW-1003">Cell membrane</keyword>
<evidence type="ECO:0000256" key="3">
    <source>
        <dbReference type="ARBA" id="ARBA00022449"/>
    </source>
</evidence>
<dbReference type="Pfam" id="PF00999">
    <property type="entry name" value="Na_H_Exchanger"/>
    <property type="match status" value="1"/>
</dbReference>
<evidence type="ECO:0000256" key="1">
    <source>
        <dbReference type="ARBA" id="ARBA00004651"/>
    </source>
</evidence>
<dbReference type="RefSeq" id="WP_049990822.1">
    <property type="nucleotide sequence ID" value="NZ_FOIS01000001.1"/>
</dbReference>
<dbReference type="eggNOG" id="arCOG01961">
    <property type="taxonomic scope" value="Archaea"/>
</dbReference>
<evidence type="ECO:0000256" key="2">
    <source>
        <dbReference type="ARBA" id="ARBA00022448"/>
    </source>
</evidence>
<evidence type="ECO:0000313" key="12">
    <source>
        <dbReference type="Proteomes" id="UP000183275"/>
    </source>
</evidence>
<evidence type="ECO:0000256" key="4">
    <source>
        <dbReference type="ARBA" id="ARBA00022475"/>
    </source>
</evidence>
<evidence type="ECO:0000256" key="6">
    <source>
        <dbReference type="ARBA" id="ARBA00022989"/>
    </source>
</evidence>
<evidence type="ECO:0000313" key="11">
    <source>
        <dbReference type="EMBL" id="SEV87136.1"/>
    </source>
</evidence>
<evidence type="ECO:0000256" key="5">
    <source>
        <dbReference type="ARBA" id="ARBA00022692"/>
    </source>
</evidence>
<dbReference type="OrthoDB" id="157118at2157"/>
<dbReference type="Proteomes" id="UP000183275">
    <property type="component" value="Unassembled WGS sequence"/>
</dbReference>
<feature type="transmembrane region" description="Helical" evidence="9">
    <location>
        <begin position="256"/>
        <end position="282"/>
    </location>
</feature>
<protein>
    <submittedName>
        <fullName evidence="11">Sodium/proton antiporter, CPA1 family</fullName>
    </submittedName>
</protein>
<evidence type="ECO:0000256" key="8">
    <source>
        <dbReference type="ARBA" id="ARBA00023136"/>
    </source>
</evidence>
<dbReference type="EMBL" id="FOIS01000001">
    <property type="protein sequence ID" value="SEV87136.1"/>
    <property type="molecule type" value="Genomic_DNA"/>
</dbReference>
<dbReference type="PANTHER" id="PTHR32507:SF8">
    <property type="entry name" value="CNH1P"/>
    <property type="match status" value="1"/>
</dbReference>
<reference evidence="12" key="1">
    <citation type="submission" date="2016-10" db="EMBL/GenBank/DDBJ databases">
        <authorList>
            <person name="Varghese N."/>
        </authorList>
    </citation>
    <scope>NUCLEOTIDE SEQUENCE [LARGE SCALE GENOMIC DNA]</scope>
    <source>
        <strain evidence="12">CGMCC 1.12284</strain>
    </source>
</reference>
<keyword evidence="8 9" id="KW-0472">Membrane</keyword>
<evidence type="ECO:0000256" key="7">
    <source>
        <dbReference type="ARBA" id="ARBA00023065"/>
    </source>
</evidence>
<sequence>MALEFYDQVLVLLGLIILGVGAIPRFVENKPLTRPPIYVLFGFLIFWLPLGLPSLDPLLQGEFAERLAELGVIIALMTAGLKIDRPPGLRDWASTWRLLGITMPLTIGLAAVVGWWAGLAIPTAVLFGAVIAPTDPVMASEVMVEGPEGSTEDREREDADGHEDEVRFALTSEAGLNDGFAFPFTNLAVAMAIAGAAPGNWLGEWILVDVVFRIIVALLGGLVFGWLLAKVVFAGVPDAPMATSVLGLQALGGTFAVYGLIEFLGGYGFIGVFIAATVLRNYEYDHVYYERLHDLSEMSEQLLLGVIMTLFGGLIAHGLFAPLTWRLAVAAVLVVFVVRPLSGLVALIGFDRSWTERTIISLYGLRGIGTLYYLAFGLNEAAFRDPEVIWALSGLTILVSVVPLGFSATPVVEEWLGEEEPMEDWQEEPYEHV</sequence>
<accession>A0A1I0MH70</accession>
<dbReference type="Gene3D" id="1.20.1530.20">
    <property type="match status" value="1"/>
</dbReference>
<dbReference type="InterPro" id="IPR038770">
    <property type="entry name" value="Na+/solute_symporter_sf"/>
</dbReference>
<dbReference type="PANTHER" id="PTHR32507">
    <property type="entry name" value="NA(+)/H(+) ANTIPORTER 1"/>
    <property type="match status" value="1"/>
</dbReference>
<feature type="transmembrane region" description="Helical" evidence="9">
    <location>
        <begin position="388"/>
        <end position="406"/>
    </location>
</feature>
<dbReference type="STRING" id="1202768.SAMN05216285_0907"/>
<keyword evidence="6 9" id="KW-1133">Transmembrane helix</keyword>
<dbReference type="GO" id="GO:1902600">
    <property type="term" value="P:proton transmembrane transport"/>
    <property type="evidence" value="ECO:0007669"/>
    <property type="project" value="InterPro"/>
</dbReference>
<name>A0A1I0MH70_9EURY</name>
<feature type="transmembrane region" description="Helical" evidence="9">
    <location>
        <begin position="6"/>
        <end position="24"/>
    </location>
</feature>